<dbReference type="GeneID" id="13402484"/>
<dbReference type="OrthoDB" id="3914003at2759"/>
<evidence type="ECO:0000313" key="1">
    <source>
        <dbReference type="EMBL" id="EGP84663.1"/>
    </source>
</evidence>
<dbReference type="RefSeq" id="XP_003849687.1">
    <property type="nucleotide sequence ID" value="XM_003849639.1"/>
</dbReference>
<evidence type="ECO:0000313" key="2">
    <source>
        <dbReference type="Proteomes" id="UP000008062"/>
    </source>
</evidence>
<dbReference type="PANTHER" id="PTHR38790">
    <property type="entry name" value="2EXR DOMAIN-CONTAINING PROTEIN-RELATED"/>
    <property type="match status" value="1"/>
</dbReference>
<name>F9XIU3_ZYMTI</name>
<dbReference type="InParanoid" id="F9XIU3"/>
<dbReference type="AlphaFoldDB" id="F9XIU3"/>
<gene>
    <name evidence="1" type="ORF">MYCGRDRAFT_95759</name>
</gene>
<dbReference type="Proteomes" id="UP000008062">
    <property type="component" value="Chromosome 9"/>
</dbReference>
<accession>F9XIU3</accession>
<reference evidence="1 2" key="1">
    <citation type="journal article" date="2011" name="PLoS Genet.">
        <title>Finished genome of the fungal wheat pathogen Mycosphaerella graminicola reveals dispensome structure, chromosome plasticity, and stealth pathogenesis.</title>
        <authorList>
            <person name="Goodwin S.B."/>
            <person name="Ben M'barek S."/>
            <person name="Dhillon B."/>
            <person name="Wittenberg A.H.J."/>
            <person name="Crane C.F."/>
            <person name="Hane J.K."/>
            <person name="Foster A.J."/>
            <person name="Van der Lee T.A.J."/>
            <person name="Grimwood J."/>
            <person name="Aerts A."/>
            <person name="Antoniw J."/>
            <person name="Bailey A."/>
            <person name="Bluhm B."/>
            <person name="Bowler J."/>
            <person name="Bristow J."/>
            <person name="van der Burgt A."/>
            <person name="Canto-Canche B."/>
            <person name="Churchill A.C.L."/>
            <person name="Conde-Ferraez L."/>
            <person name="Cools H.J."/>
            <person name="Coutinho P.M."/>
            <person name="Csukai M."/>
            <person name="Dehal P."/>
            <person name="De Wit P."/>
            <person name="Donzelli B."/>
            <person name="van de Geest H.C."/>
            <person name="van Ham R.C.H.J."/>
            <person name="Hammond-Kosack K.E."/>
            <person name="Henrissat B."/>
            <person name="Kilian A."/>
            <person name="Kobayashi A.K."/>
            <person name="Koopmann E."/>
            <person name="Kourmpetis Y."/>
            <person name="Kuzniar A."/>
            <person name="Lindquist E."/>
            <person name="Lombard V."/>
            <person name="Maliepaard C."/>
            <person name="Martins N."/>
            <person name="Mehrabi R."/>
            <person name="Nap J.P.H."/>
            <person name="Ponomarenko A."/>
            <person name="Rudd J.J."/>
            <person name="Salamov A."/>
            <person name="Schmutz J."/>
            <person name="Schouten H.J."/>
            <person name="Shapiro H."/>
            <person name="Stergiopoulos I."/>
            <person name="Torriani S.F.F."/>
            <person name="Tu H."/>
            <person name="de Vries R.P."/>
            <person name="Waalwijk C."/>
            <person name="Ware S.B."/>
            <person name="Wiebenga A."/>
            <person name="Zwiers L.-H."/>
            <person name="Oliver R.P."/>
            <person name="Grigoriev I.V."/>
            <person name="Kema G.H.J."/>
        </authorList>
    </citation>
    <scope>NUCLEOTIDE SEQUENCE [LARGE SCALE GENOMIC DNA]</scope>
    <source>
        <strain evidence="2">CBS 115943 / IPO323</strain>
    </source>
</reference>
<organism evidence="1 2">
    <name type="scientific">Zymoseptoria tritici (strain CBS 115943 / IPO323)</name>
    <name type="common">Speckled leaf blotch fungus</name>
    <name type="synonym">Septoria tritici</name>
    <dbReference type="NCBI Taxonomy" id="336722"/>
    <lineage>
        <taxon>Eukaryota</taxon>
        <taxon>Fungi</taxon>
        <taxon>Dikarya</taxon>
        <taxon>Ascomycota</taxon>
        <taxon>Pezizomycotina</taxon>
        <taxon>Dothideomycetes</taxon>
        <taxon>Dothideomycetidae</taxon>
        <taxon>Mycosphaerellales</taxon>
        <taxon>Mycosphaerellaceae</taxon>
        <taxon>Zymoseptoria</taxon>
    </lineage>
</organism>
<proteinExistence type="predicted"/>
<dbReference type="HOGENOM" id="CLU_1327319_0_0_1"/>
<protein>
    <submittedName>
        <fullName evidence="1">Uncharacterized protein</fullName>
    </submittedName>
</protein>
<sequence>MATPAAHPPTRCTLLGLPQELRDQVYGHVFADIGVKIERVKVVVPPKLRATNVLLVCHQIYRETVSIYREGYTFRSDETSYASRVLSQLPPKDFLRIRRIHVVYDLQPGPQQGRYPTSARVIQISTAMTMLHRRAVRGSTPGVTSKAPFIRVVLDSGMLVWESGLEFETSVSECDKQLHAQDRANDAANGSSFLSQLRAGVAANNAS</sequence>
<keyword evidence="2" id="KW-1185">Reference proteome</keyword>
<dbReference type="KEGG" id="ztr:MYCGRDRAFT_95759"/>
<dbReference type="VEuPathDB" id="FungiDB:ZTRI_9.345"/>
<dbReference type="EMBL" id="CM001204">
    <property type="protein sequence ID" value="EGP84663.1"/>
    <property type="molecule type" value="Genomic_DNA"/>
</dbReference>